<dbReference type="AlphaFoldDB" id="A0AAV2B811"/>
<gene>
    <name evidence="1" type="ORF">LARSCL_LOCUS17400</name>
</gene>
<feature type="non-terminal residue" evidence="1">
    <location>
        <position position="1"/>
    </location>
</feature>
<name>A0AAV2B811_9ARAC</name>
<feature type="non-terminal residue" evidence="1">
    <location>
        <position position="66"/>
    </location>
</feature>
<dbReference type="Proteomes" id="UP001497382">
    <property type="component" value="Unassembled WGS sequence"/>
</dbReference>
<evidence type="ECO:0000313" key="1">
    <source>
        <dbReference type="EMBL" id="CAL1291996.1"/>
    </source>
</evidence>
<evidence type="ECO:0000313" key="2">
    <source>
        <dbReference type="Proteomes" id="UP001497382"/>
    </source>
</evidence>
<keyword evidence="2" id="KW-1185">Reference proteome</keyword>
<reference evidence="1 2" key="1">
    <citation type="submission" date="2024-04" db="EMBL/GenBank/DDBJ databases">
        <authorList>
            <person name="Rising A."/>
            <person name="Reimegard J."/>
            <person name="Sonavane S."/>
            <person name="Akerstrom W."/>
            <person name="Nylinder S."/>
            <person name="Hedman E."/>
            <person name="Kallberg Y."/>
        </authorList>
    </citation>
    <scope>NUCLEOTIDE SEQUENCE [LARGE SCALE GENOMIC DNA]</scope>
</reference>
<dbReference type="EMBL" id="CAXIEN010000297">
    <property type="protein sequence ID" value="CAL1291996.1"/>
    <property type="molecule type" value="Genomic_DNA"/>
</dbReference>
<accession>A0AAV2B811</accession>
<organism evidence="1 2">
    <name type="scientific">Larinioides sclopetarius</name>
    <dbReference type="NCBI Taxonomy" id="280406"/>
    <lineage>
        <taxon>Eukaryota</taxon>
        <taxon>Metazoa</taxon>
        <taxon>Ecdysozoa</taxon>
        <taxon>Arthropoda</taxon>
        <taxon>Chelicerata</taxon>
        <taxon>Arachnida</taxon>
        <taxon>Araneae</taxon>
        <taxon>Araneomorphae</taxon>
        <taxon>Entelegynae</taxon>
        <taxon>Araneoidea</taxon>
        <taxon>Araneidae</taxon>
        <taxon>Larinioides</taxon>
    </lineage>
</organism>
<proteinExistence type="predicted"/>
<comment type="caution">
    <text evidence="1">The sequence shown here is derived from an EMBL/GenBank/DDBJ whole genome shotgun (WGS) entry which is preliminary data.</text>
</comment>
<protein>
    <submittedName>
        <fullName evidence="1">Uncharacterized protein</fullName>
    </submittedName>
</protein>
<sequence>RSQHKNFPLDRFRSKSVLKKFCNFDKKATYQISFIWPDLFLSYRVHRLTDGRDSENVATPDSRCSS</sequence>